<feature type="region of interest" description="Disordered" evidence="2">
    <location>
        <begin position="282"/>
        <end position="357"/>
    </location>
</feature>
<feature type="compositionally biased region" description="Basic and acidic residues" evidence="2">
    <location>
        <begin position="1795"/>
        <end position="1819"/>
    </location>
</feature>
<feature type="compositionally biased region" description="Basic and acidic residues" evidence="2">
    <location>
        <begin position="221"/>
        <end position="246"/>
    </location>
</feature>
<feature type="compositionally biased region" description="Basic and acidic residues" evidence="2">
    <location>
        <begin position="2459"/>
        <end position="2481"/>
    </location>
</feature>
<feature type="compositionally biased region" description="Low complexity" evidence="2">
    <location>
        <begin position="1323"/>
        <end position="1333"/>
    </location>
</feature>
<keyword evidence="5" id="KW-1185">Reference proteome</keyword>
<feature type="region of interest" description="Disordered" evidence="2">
    <location>
        <begin position="3178"/>
        <end position="3461"/>
    </location>
</feature>
<feature type="compositionally biased region" description="Low complexity" evidence="2">
    <location>
        <begin position="3432"/>
        <end position="3445"/>
    </location>
</feature>
<feature type="compositionally biased region" description="Basic and acidic residues" evidence="2">
    <location>
        <begin position="3118"/>
        <end position="3130"/>
    </location>
</feature>
<feature type="compositionally biased region" description="Basic and acidic residues" evidence="2">
    <location>
        <begin position="2129"/>
        <end position="2144"/>
    </location>
</feature>
<feature type="compositionally biased region" description="Basic and acidic residues" evidence="2">
    <location>
        <begin position="3083"/>
        <end position="3097"/>
    </location>
</feature>
<feature type="region of interest" description="Disordered" evidence="2">
    <location>
        <begin position="1618"/>
        <end position="1672"/>
    </location>
</feature>
<feature type="region of interest" description="Disordered" evidence="2">
    <location>
        <begin position="2293"/>
        <end position="2494"/>
    </location>
</feature>
<dbReference type="PANTHER" id="PTHR12752">
    <property type="entry name" value="PHOSPHOINOSITOL 3-PHOSPHATE-BINDING PROTEIN"/>
    <property type="match status" value="1"/>
</dbReference>
<dbReference type="PROSITE" id="PS50003">
    <property type="entry name" value="PH_DOMAIN"/>
    <property type="match status" value="1"/>
</dbReference>
<feature type="compositionally biased region" description="Basic and acidic residues" evidence="2">
    <location>
        <begin position="1944"/>
        <end position="1958"/>
    </location>
</feature>
<dbReference type="SUPFAM" id="SSF50729">
    <property type="entry name" value="PH domain-like"/>
    <property type="match status" value="1"/>
</dbReference>
<name>A0A423U9X3_PENVA</name>
<feature type="compositionally biased region" description="Basic and acidic residues" evidence="2">
    <location>
        <begin position="1129"/>
        <end position="1149"/>
    </location>
</feature>
<evidence type="ECO:0000313" key="4">
    <source>
        <dbReference type="EMBL" id="ROT85505.1"/>
    </source>
</evidence>
<proteinExistence type="predicted"/>
<feature type="compositionally biased region" description="Polar residues" evidence="2">
    <location>
        <begin position="677"/>
        <end position="691"/>
    </location>
</feature>
<feature type="compositionally biased region" description="Basic and acidic residues" evidence="2">
    <location>
        <begin position="303"/>
        <end position="329"/>
    </location>
</feature>
<feature type="compositionally biased region" description="Polar residues" evidence="2">
    <location>
        <begin position="2230"/>
        <end position="2241"/>
    </location>
</feature>
<feature type="compositionally biased region" description="Basic and acidic residues" evidence="2">
    <location>
        <begin position="1833"/>
        <end position="1846"/>
    </location>
</feature>
<feature type="compositionally biased region" description="Polar residues" evidence="2">
    <location>
        <begin position="1820"/>
        <end position="1830"/>
    </location>
</feature>
<feature type="region of interest" description="Disordered" evidence="2">
    <location>
        <begin position="2096"/>
        <end position="2210"/>
    </location>
</feature>
<dbReference type="Gene3D" id="2.30.29.30">
    <property type="entry name" value="Pleckstrin-homology domain (PH domain)/Phosphotyrosine-binding domain (PTB)"/>
    <property type="match status" value="1"/>
</dbReference>
<feature type="compositionally biased region" description="Polar residues" evidence="2">
    <location>
        <begin position="1618"/>
        <end position="1638"/>
    </location>
</feature>
<feature type="compositionally biased region" description="Basic and acidic residues" evidence="2">
    <location>
        <begin position="1379"/>
        <end position="1388"/>
    </location>
</feature>
<feature type="region of interest" description="Disordered" evidence="2">
    <location>
        <begin position="2228"/>
        <end position="2270"/>
    </location>
</feature>
<reference evidence="4 5" key="2">
    <citation type="submission" date="2019-01" db="EMBL/GenBank/DDBJ databases">
        <title>The decoding of complex shrimp genome reveals the adaptation for benthos swimmer, frequently molting mechanism and breeding impact on genome.</title>
        <authorList>
            <person name="Sun Y."/>
            <person name="Gao Y."/>
            <person name="Yu Y."/>
        </authorList>
    </citation>
    <scope>NUCLEOTIDE SEQUENCE [LARGE SCALE GENOMIC DNA]</scope>
    <source>
        <tissue evidence="4">Muscle</tissue>
    </source>
</reference>
<feature type="compositionally biased region" description="Low complexity" evidence="2">
    <location>
        <begin position="636"/>
        <end position="648"/>
    </location>
</feature>
<feature type="compositionally biased region" description="Polar residues" evidence="2">
    <location>
        <begin position="3446"/>
        <end position="3457"/>
    </location>
</feature>
<feature type="compositionally biased region" description="Basic and acidic residues" evidence="2">
    <location>
        <begin position="726"/>
        <end position="739"/>
    </location>
</feature>
<feature type="compositionally biased region" description="Polar residues" evidence="2">
    <location>
        <begin position="1261"/>
        <end position="1273"/>
    </location>
</feature>
<feature type="compositionally biased region" description="Basic and acidic residues" evidence="2">
    <location>
        <begin position="2556"/>
        <end position="2569"/>
    </location>
</feature>
<dbReference type="InterPro" id="IPR057971">
    <property type="entry name" value="PKHA4-7_TBCA"/>
</dbReference>
<dbReference type="EMBL" id="QCYY01000260">
    <property type="protein sequence ID" value="ROT85505.1"/>
    <property type="molecule type" value="Genomic_DNA"/>
</dbReference>
<feature type="compositionally biased region" description="Polar residues" evidence="2">
    <location>
        <begin position="810"/>
        <end position="819"/>
    </location>
</feature>
<feature type="compositionally biased region" description="Low complexity" evidence="2">
    <location>
        <begin position="3849"/>
        <end position="3861"/>
    </location>
</feature>
<comment type="caution">
    <text evidence="4">The sequence shown here is derived from an EMBL/GenBank/DDBJ whole genome shotgun (WGS) entry which is preliminary data.</text>
</comment>
<feature type="compositionally biased region" description="Polar residues" evidence="2">
    <location>
        <begin position="1069"/>
        <end position="1087"/>
    </location>
</feature>
<feature type="compositionally biased region" description="Polar residues" evidence="2">
    <location>
        <begin position="3383"/>
        <end position="3399"/>
    </location>
</feature>
<feature type="compositionally biased region" description="Polar residues" evidence="2">
    <location>
        <begin position="3052"/>
        <end position="3061"/>
    </location>
</feature>
<feature type="compositionally biased region" description="Low complexity" evidence="2">
    <location>
        <begin position="2987"/>
        <end position="3000"/>
    </location>
</feature>
<feature type="region of interest" description="Disordered" evidence="2">
    <location>
        <begin position="3572"/>
        <end position="3595"/>
    </location>
</feature>
<feature type="compositionally biased region" description="Basic residues" evidence="2">
    <location>
        <begin position="3338"/>
        <end position="3363"/>
    </location>
</feature>
<evidence type="ECO:0000259" key="3">
    <source>
        <dbReference type="PROSITE" id="PS50003"/>
    </source>
</evidence>
<evidence type="ECO:0000256" key="1">
    <source>
        <dbReference type="SAM" id="Coils"/>
    </source>
</evidence>
<feature type="compositionally biased region" description="Basic and acidic residues" evidence="2">
    <location>
        <begin position="837"/>
        <end position="849"/>
    </location>
</feature>
<keyword evidence="1" id="KW-0175">Coiled coil</keyword>
<feature type="region of interest" description="Disordered" evidence="2">
    <location>
        <begin position="2523"/>
        <end position="2684"/>
    </location>
</feature>
<dbReference type="InterPro" id="IPR001849">
    <property type="entry name" value="PH_domain"/>
</dbReference>
<feature type="compositionally biased region" description="Polar residues" evidence="2">
    <location>
        <begin position="2923"/>
        <end position="2934"/>
    </location>
</feature>
<dbReference type="CDD" id="cd13248">
    <property type="entry name" value="PH_PEPP1_2_3"/>
    <property type="match status" value="1"/>
</dbReference>
<feature type="compositionally biased region" description="Polar residues" evidence="2">
    <location>
        <begin position="473"/>
        <end position="485"/>
    </location>
</feature>
<feature type="compositionally biased region" description="Polar residues" evidence="2">
    <location>
        <begin position="1739"/>
        <end position="1755"/>
    </location>
</feature>
<dbReference type="InterPro" id="IPR040392">
    <property type="entry name" value="PKHA4-7_PH"/>
</dbReference>
<feature type="region of interest" description="Disordered" evidence="2">
    <location>
        <begin position="1944"/>
        <end position="1973"/>
    </location>
</feature>
<feature type="compositionally biased region" description="Low complexity" evidence="2">
    <location>
        <begin position="2446"/>
        <end position="2458"/>
    </location>
</feature>
<feature type="region of interest" description="Disordered" evidence="2">
    <location>
        <begin position="1990"/>
        <end position="2075"/>
    </location>
</feature>
<feature type="compositionally biased region" description="Basic and acidic residues" evidence="2">
    <location>
        <begin position="1356"/>
        <end position="1366"/>
    </location>
</feature>
<feature type="compositionally biased region" description="Basic and acidic residues" evidence="2">
    <location>
        <begin position="1054"/>
        <end position="1068"/>
    </location>
</feature>
<reference evidence="4 5" key="1">
    <citation type="submission" date="2018-04" db="EMBL/GenBank/DDBJ databases">
        <authorList>
            <person name="Zhang X."/>
            <person name="Yuan J."/>
            <person name="Li F."/>
            <person name="Xiang J."/>
        </authorList>
    </citation>
    <scope>NUCLEOTIDE SEQUENCE [LARGE SCALE GENOMIC DNA]</scope>
    <source>
        <tissue evidence="4">Muscle</tissue>
    </source>
</reference>
<dbReference type="SMART" id="SM00233">
    <property type="entry name" value="PH"/>
    <property type="match status" value="1"/>
</dbReference>
<accession>A0A423U9X3</accession>
<feature type="region of interest" description="Disordered" evidence="2">
    <location>
        <begin position="3081"/>
        <end position="3130"/>
    </location>
</feature>
<feature type="compositionally biased region" description="Basic and acidic residues" evidence="2">
    <location>
        <begin position="1000"/>
        <end position="1047"/>
    </location>
</feature>
<feature type="region of interest" description="Disordered" evidence="2">
    <location>
        <begin position="1793"/>
        <end position="1850"/>
    </location>
</feature>
<feature type="compositionally biased region" description="Low complexity" evidence="2">
    <location>
        <begin position="1288"/>
        <end position="1298"/>
    </location>
</feature>
<feature type="region of interest" description="Disordered" evidence="2">
    <location>
        <begin position="3843"/>
        <end position="3887"/>
    </location>
</feature>
<dbReference type="OrthoDB" id="43122at2759"/>
<feature type="compositionally biased region" description="Basic and acidic residues" evidence="2">
    <location>
        <begin position="2295"/>
        <end position="2327"/>
    </location>
</feature>
<feature type="compositionally biased region" description="Low complexity" evidence="2">
    <location>
        <begin position="1198"/>
        <end position="1207"/>
    </location>
</feature>
<feature type="compositionally biased region" description="Polar residues" evidence="2">
    <location>
        <begin position="3189"/>
        <end position="3204"/>
    </location>
</feature>
<feature type="compositionally biased region" description="Polar residues" evidence="2">
    <location>
        <begin position="2670"/>
        <end position="2681"/>
    </location>
</feature>
<feature type="compositionally biased region" description="Basic and acidic residues" evidence="2">
    <location>
        <begin position="2045"/>
        <end position="2057"/>
    </location>
</feature>
<feature type="compositionally biased region" description="Low complexity" evidence="2">
    <location>
        <begin position="1088"/>
        <end position="1099"/>
    </location>
</feature>
<feature type="compositionally biased region" description="Basic and acidic residues" evidence="2">
    <location>
        <begin position="863"/>
        <end position="876"/>
    </location>
</feature>
<dbReference type="InterPro" id="IPR011993">
    <property type="entry name" value="PH-like_dom_sf"/>
</dbReference>
<feature type="compositionally biased region" description="Pro residues" evidence="2">
    <location>
        <begin position="2403"/>
        <end position="2415"/>
    </location>
</feature>
<feature type="compositionally biased region" description="Basic and acidic residues" evidence="2">
    <location>
        <begin position="2000"/>
        <end position="2009"/>
    </location>
</feature>
<feature type="coiled-coil region" evidence="1">
    <location>
        <begin position="3635"/>
        <end position="3781"/>
    </location>
</feature>
<dbReference type="STRING" id="6689.A0A423U9X3"/>
<feature type="region of interest" description="Disordered" evidence="2">
    <location>
        <begin position="925"/>
        <end position="1388"/>
    </location>
</feature>
<dbReference type="Proteomes" id="UP000283509">
    <property type="component" value="Unassembled WGS sequence"/>
</dbReference>
<feature type="compositionally biased region" description="Polar residues" evidence="2">
    <location>
        <begin position="1533"/>
        <end position="1568"/>
    </location>
</feature>
<sequence>MSFVPNVTSGPLEGAAPPPGPLLVPAGLRRSVSDYILPSYGPRSRVSYPWSLETPMLGYTAPRLPVYASIVNLGKEKNRCASYYASNMGVPSLEGSSASLRTLPGGVSGQRLPGELGQGHDAAIQESQSHLSRPRSRRTVCVGQGFSLPPLLEEDASYGRCRSASVVMGTQAMTISSLKVNNIEKAERMKAHERRKDLVHKEDVEVRNNIENTQKIKALEISRDPLKSESDESDGKEVATKAREAEPSAARARKVSFSDGGAAVSPELTRPRVRLSYVEPCEEKADAKAQQSKRKRLSWAPGDKGHKPASRESRPDAPLNNKRDAEGRRSRLSAAEASTLYPRSEPSGDAPKCKKRLSWATSERKRFSWSPRSSSMDRGLDRRRFSIAGDESRRQNIRMGTRSLLSISSPVAGTLVHLAGEGVHQSSLLAAILDPDSHNRQETTLVHPVTQKSAVHAEAIHSPPASTLRFEATSSAPNTNTLSSSDTKRGGGGRRSGGSWVKSPGVRRPEVSQVTLQGWLYKQGADGLHLWKKRWFVLSEYCLYYYKGPDEDKVLGSLPLPSFKISPVDSEDRVYRKHAFKAEHQNMRTYYFAAETKDQMAQWMNALSLASILQKDTSLEEKWSSGSSARRSERPSVSSLASTASPSADESDSGFHGYRSRRYRSPDGRSLDEASESSRLQGDRLNTSCDSSLILRPGERQPLYANAPPKPKRLNSSRDYSTSPERSPERDERDPRIYTDHGGGNGAADSRSPDARGLHFHPPSAERRTPDAYGVTSGGARGDYEDVYGDSNGSSSLAQSPIRKPEQRDSFASSRSGGTRLSEELQLADPMRPTFRGQEDTLPRVSHPDPHHRHRPQGPPRPHSADFLEYDRRHGSNDMWSYRRGSGGDLPRPNEIRPKSSVGQSDLDHWSEENYAQKMRQSSLYHTHMHSRPTSRFSAAGKGESPVSDHHHLHSPHGVPQRVPPAGAATPDLYTPHKPSNMAPGTTNSLRHGMVGDSRPASRQDLSQDPRADVRPDLRQDPRHDLRPDPRLDSRPVHMRSEPRQDPRQGMAPEVHRQHNHEDPHNRSDTSPNTTLNSVPTPPGSYQNSASPSGSANNSFMRSASARLPRHKLQDDMMNTSLPDDGSDGDTKKMQQREESMKRLLEWKQRMLQSPLTRKTSPRQDATATPQPRTNSEAYRQQVLNELATQEARSKSVQSHGHGQSQSPGRPLGQVPPSGPVPGKPHGFSPNGSAGLHHGAGSQPGQVSSDCSVPQEYMSASPMSQGHVNQSPMCVSGRGPGERPAPQGSSSHQSSDSGSSRRREGRRENSRTRHVSGGDSRRSASASRYNSYSSDEEDLLEERETRKRTRRNSRRSSAELSRDGRRAGTTPEGRYPAWPEKRSPEDMDVSRDFRDENRNELMSDSFVQQPMHATPTSSPDYVNINVVSESCDPKYSNKFRGKSNASDVENICSERTVSQRAEPVFIEQHEGYDEVRRFEPQHLENEQNPNASRNFEQSYVYSDRFYATRDPYYVSDVQMPAINDHRFDDDKNTSAPVNNISQRDLNTSYDSKTSSQNKYQQVNNISFENEQRRPSVDMNKNSHHSLHGRDGKDFQSYDSTTGYPSYDSHIAHKGDSLNSHISQRGTGFQDDTTSTGKYSDSGYDTLRAEMPLRREENRNPHGGSLWKADSLESSPECSSVVRRRGYDRAGRRPETWSPEKFDRSWVGRPMGPDLKSKVDESKVVKEYSYEYITPDKNCESSPQENFRNMSNSLKKSTPVLPCLESPKMVQETHQQTQSQMNLVQDRIKKFTSNIDAKENHINHSEESRIKPLKHSESKSQIDNQMNNSGLHEQPSRNLREPLKEPLKPVSQVRSSEALVSPLKAEFATSESTMVTAQEAQVKNISDYKRRDEVIGAATMEEGVANLRYVSSPEPSSLEYRELRSPQDIMDSRLSRTNIRKFLFDDDSKPEANKQHEKPLNPVKPPLMKKPAQPRSVKALLKNFEERSIEHMERVSMSQDVSRKKFHSDSEMLSNESSSDEGPCDDQYNALPEKTPVSPTTSVLADLRKSADDKKEEIAPIVPPPRPPKKPTLGGDMDVVMAPAYLRLSLAESIQESLKVQEDSDSGGEEASWMDTTLNSEQSRLLYPPSEHDTSIVIDLDKPPEEDAPPPPICPTSGIQSPLPRPNPYIEENYLPMSPPKKPSHGSGILAPASSCSSLSSKHLPTPEPVYPDAFAKTEYEEHTYIEMSGDTASNNTPSNASLPPRLDLSKLAGEQTFTPESPRYYEIGDKDEPQHYEYIYKGQSHYEAIYMEVPNSEKDENLVDEKPQIPEKPDELKLQPNSERKYPSDTALNSSLSKIDTKPQSNVSSDADDEASKDLDSLEPPRNPRFSLSDTFRPASYYLSGAEPSSDPDAQDSSDSDLVPPPPIPLSPPPMDELETGGPKAKNFDFENLETPDPPPHLRNALTSSRSLRVSQSSLREDLNTSRSSIGKEKRMFEKSESSSSLHSDKLKRRPVFEETLESLHDDDSFILRSEDRYPASAAYPEDCTMSGAEKNIQRDRRKPFPQCAEDILLPGEKHEPSARPKSALDHNMSFQSNLDTSFSSGKIENPYVNEGFQHNARPNLNNLQGPAVGREYCNIPPNSKVSQLERERSNSTGSRPKSPDPYADRKELSTYQNVPAPRTSLLKKNPSQLISSNAEPTGSPMIDALRGVHSPVTQLSVSHQRTSSEASSRGLVSPTASVLSLGGGNVAPIHLRAASNVSVGSESSPRSAPYYYSDVIRDEGAALADGMVGTPRSRSYQLNNQRDLEANKRQDIGRKVNQITSASDFEQRRERLTQNHSLAHELRTSVEFLEGKTVTSPDERNVYDSDTLRKMKRRAYTPDPELDAKNVFPYGLSVKMDSPSAGPQMGHRRTRSLEGLLDEPARPFAGGASNTLPPPPENSQSFNGPTQHNAGCAKPGVPQIATSAPLRTSQGSSMGSSVSPPPHLVTAPHRGAFSQLTSQRASVSSLHSSGSVPPGATSPYATSPLPISPLPPYQIGSRDSLVSRESTASRISFHEPRSPHQPRSPLSHDQMTFQESQEWEDDSQWREQLRRASLRHTRSLETLDEGRPRRPGDGGSNENRPPARLSVPNHQPSMEDHSSQRLQQHKLDEYTVDYREGRVGPNHYRGHGSQHSETLERTRRGLTCLEGYEWDEAEERFRKPNPPSRIQSPTHQQNHNVQHQPFLADGLPPSPETEREEQRQWQESPAPPPAPGLASPRPQEHPSSAGGDESPAGSSGVGGRPADVSEARPDSAASTAVSPTPQEATPTPTPTSSASLTAPDVIPTLDVKLGESLPRRPDPNAPNSGVSQGSTHAHAHAHAQKYHHPHAHHQNYQHHPHPHSQNPYHHYKSDELHKYSNHPGQNYQSNGPYANSYHSGHGYHSNYPEEHANYPNNFKAPHNRAPNYQDNQGTNPNNYNNTLNSQRGVLNGSYRQPSHYDFQDYHNFKNHQQDYKNHQQDYGTYGKHPRHHDQRINGRVGGADPHQQYSDSELTVSKARLAHLDGEHREDHLRRLAALNHHLHDLDKQYEMGKPLINLVDNMVKLGSLYRGGDSRLSAPRDSQRPRSYYPADGYDSLQFSRRIQERRIVAEDMQEYELAAADQADLEGKVMQLYKLDKNLQQESLTIQSLQREKEMLERTLVNLNSKSHGANEGPVELERRKKQRRHLEHELSKLRAHLAVSARKLEETAAENSRLEHEMMMLRQKIQVTMARNCQRESSSSAETRHIEAEMVRVQTLLEDLQRRRIELSHQIQRLTSSNPGIELRPSPTGVVGAAPVPARKRRSTWLETDLDAMITRDRGLDPPEDERMPSHPVYVNASGYPDKPLLNGDLGGSALLGLDRDAADNQPDGEEQQQSGSHLDINDADDRMKRYYGILPKEKPLEIKTVRIVKRESTERKKDRSVGGKRVTIGENNLTYVTEDDIESDGLSDVENEPPIPSFASRSASLPRNYGRNGPGERVSMMAAMMRTSVGNAGTMTRPNNLALKKSAEWKAKNENLKGRPLSAHEQLFGFSREAEQTPQPPLQVGSPLPCFQKCRCTRDYKGNGL</sequence>
<feature type="region of interest" description="Disordered" evidence="2">
    <location>
        <begin position="1735"/>
        <end position="1758"/>
    </location>
</feature>
<feature type="region of interest" description="Disordered" evidence="2">
    <location>
        <begin position="221"/>
        <end position="264"/>
    </location>
</feature>
<organism evidence="4 5">
    <name type="scientific">Penaeus vannamei</name>
    <name type="common">Whiteleg shrimp</name>
    <name type="synonym">Litopenaeus vannamei</name>
    <dbReference type="NCBI Taxonomy" id="6689"/>
    <lineage>
        <taxon>Eukaryota</taxon>
        <taxon>Metazoa</taxon>
        <taxon>Ecdysozoa</taxon>
        <taxon>Arthropoda</taxon>
        <taxon>Crustacea</taxon>
        <taxon>Multicrustacea</taxon>
        <taxon>Malacostraca</taxon>
        <taxon>Eumalacostraca</taxon>
        <taxon>Eucarida</taxon>
        <taxon>Decapoda</taxon>
        <taxon>Dendrobranchiata</taxon>
        <taxon>Penaeoidea</taxon>
        <taxon>Penaeidae</taxon>
        <taxon>Penaeus</taxon>
    </lineage>
</organism>
<feature type="compositionally biased region" description="Polar residues" evidence="2">
    <location>
        <begin position="1243"/>
        <end position="1252"/>
    </location>
</feature>
<feature type="region of interest" description="Disordered" evidence="2">
    <location>
        <begin position="623"/>
        <end position="907"/>
    </location>
</feature>
<feature type="region of interest" description="Disordered" evidence="2">
    <location>
        <begin position="1525"/>
        <end position="1596"/>
    </location>
</feature>
<evidence type="ECO:0000256" key="2">
    <source>
        <dbReference type="SAM" id="MobiDB-lite"/>
    </source>
</evidence>
<feature type="region of interest" description="Disordered" evidence="2">
    <location>
        <begin position="3142"/>
        <end position="3163"/>
    </location>
</feature>
<feature type="compositionally biased region" description="Basic and acidic residues" evidence="2">
    <location>
        <begin position="1299"/>
        <end position="1311"/>
    </location>
</feature>
<feature type="compositionally biased region" description="Polar residues" evidence="2">
    <location>
        <begin position="1151"/>
        <end position="1188"/>
    </location>
</feature>
<gene>
    <name evidence="4" type="ORF">C7M84_012689</name>
</gene>
<feature type="region of interest" description="Disordered" evidence="2">
    <location>
        <begin position="3949"/>
        <end position="3980"/>
    </location>
</feature>
<feature type="region of interest" description="Disordered" evidence="2">
    <location>
        <begin position="473"/>
        <end position="507"/>
    </location>
</feature>
<feature type="compositionally biased region" description="Low complexity" evidence="2">
    <location>
        <begin position="3283"/>
        <end position="3304"/>
    </location>
</feature>
<feature type="compositionally biased region" description="Basic and acidic residues" evidence="2">
    <location>
        <begin position="1646"/>
        <end position="1659"/>
    </location>
</feature>
<feature type="region of interest" description="Disordered" evidence="2">
    <location>
        <begin position="2904"/>
        <end position="3069"/>
    </location>
</feature>
<feature type="compositionally biased region" description="Low complexity" evidence="2">
    <location>
        <begin position="2954"/>
        <end position="2963"/>
    </location>
</feature>
<dbReference type="Pfam" id="PF25541">
    <property type="entry name" value="TBCA_PH"/>
    <property type="match status" value="1"/>
</dbReference>
<evidence type="ECO:0000313" key="5">
    <source>
        <dbReference type="Proteomes" id="UP000283509"/>
    </source>
</evidence>
<protein>
    <recommendedName>
        <fullName evidence="3">PH domain-containing protein</fullName>
    </recommendedName>
</protein>
<feature type="domain" description="PH" evidence="3">
    <location>
        <begin position="513"/>
        <end position="612"/>
    </location>
</feature>
<dbReference type="PANTHER" id="PTHR12752:SF9">
    <property type="entry name" value="KRAMER, ISOFORM I"/>
    <property type="match status" value="1"/>
</dbReference>
<feature type="compositionally biased region" description="Polar residues" evidence="2">
    <location>
        <begin position="2113"/>
        <end position="2122"/>
    </location>
</feature>
<feature type="compositionally biased region" description="Polar residues" evidence="2">
    <location>
        <begin position="2330"/>
        <end position="2349"/>
    </location>
</feature>
<dbReference type="Pfam" id="PF00169">
    <property type="entry name" value="PH"/>
    <property type="match status" value="1"/>
</dbReference>
<feature type="compositionally biased region" description="Polar residues" evidence="2">
    <location>
        <begin position="2573"/>
        <end position="2587"/>
    </location>
</feature>
<feature type="compositionally biased region" description="Polar residues" evidence="2">
    <location>
        <begin position="3326"/>
        <end position="3336"/>
    </location>
</feature>